<evidence type="ECO:0000313" key="6">
    <source>
        <dbReference type="EMBL" id="MFC5567534.1"/>
    </source>
</evidence>
<dbReference type="PRINTS" id="PR01607">
    <property type="entry name" value="APYRASEFAMLY"/>
</dbReference>
<comment type="caution">
    <text evidence="6">The sequence shown here is derived from an EMBL/GenBank/DDBJ whole genome shotgun (WGS) entry which is preliminary data.</text>
</comment>
<dbReference type="InterPro" id="IPR006146">
    <property type="entry name" value="5'-Nucleotdase_CS"/>
</dbReference>
<dbReference type="SUPFAM" id="SSF55816">
    <property type="entry name" value="5'-nucleotidase (syn. UDP-sugar hydrolase), C-terminal domain"/>
    <property type="match status" value="1"/>
</dbReference>
<dbReference type="SUPFAM" id="SSF56300">
    <property type="entry name" value="Metallo-dependent phosphatases"/>
    <property type="match status" value="1"/>
</dbReference>
<keyword evidence="7" id="KW-1185">Reference proteome</keyword>
<organism evidence="6 7">
    <name type="scientific">Rubellimicrobium aerolatum</name>
    <dbReference type="NCBI Taxonomy" id="490979"/>
    <lineage>
        <taxon>Bacteria</taxon>
        <taxon>Pseudomonadati</taxon>
        <taxon>Pseudomonadota</taxon>
        <taxon>Alphaproteobacteria</taxon>
        <taxon>Rhodobacterales</taxon>
        <taxon>Roseobacteraceae</taxon>
        <taxon>Rubellimicrobium</taxon>
    </lineage>
</organism>
<keyword evidence="2" id="KW-0732">Signal</keyword>
<keyword evidence="3" id="KW-0378">Hydrolase</keyword>
<name>A0ABW0SF15_9RHOB</name>
<gene>
    <name evidence="6" type="ORF">ACFPOC_14065</name>
</gene>
<dbReference type="EMBL" id="JBHSNA010000015">
    <property type="protein sequence ID" value="MFC5567534.1"/>
    <property type="molecule type" value="Genomic_DNA"/>
</dbReference>
<dbReference type="InterPro" id="IPR006179">
    <property type="entry name" value="5_nucleotidase/apyrase"/>
</dbReference>
<dbReference type="PANTHER" id="PTHR11575:SF6">
    <property type="entry name" value="2',3'-CYCLIC-NUCLEOTIDE 2'-PHOSPHODIESTERASE_3'-NUCLEOTIDASE"/>
    <property type="match status" value="1"/>
</dbReference>
<dbReference type="InterPro" id="IPR036907">
    <property type="entry name" value="5'-Nucleotdase_C_sf"/>
</dbReference>
<protein>
    <submittedName>
        <fullName evidence="6">5'-nucleotidase C-terminal domain-containing protein</fullName>
    </submittedName>
</protein>
<feature type="domain" description="Calcineurin-like phosphoesterase" evidence="4">
    <location>
        <begin position="16"/>
        <end position="250"/>
    </location>
</feature>
<evidence type="ECO:0000256" key="3">
    <source>
        <dbReference type="RuleBase" id="RU362119"/>
    </source>
</evidence>
<dbReference type="PROSITE" id="PS00786">
    <property type="entry name" value="5_NUCLEOTIDASE_2"/>
    <property type="match status" value="1"/>
</dbReference>
<dbReference type="InterPro" id="IPR004843">
    <property type="entry name" value="Calcineurin-like_PHP"/>
</dbReference>
<accession>A0ABW0SF15</accession>
<evidence type="ECO:0000256" key="1">
    <source>
        <dbReference type="ARBA" id="ARBA00006654"/>
    </source>
</evidence>
<dbReference type="Proteomes" id="UP001596056">
    <property type="component" value="Unassembled WGS sequence"/>
</dbReference>
<dbReference type="PANTHER" id="PTHR11575">
    <property type="entry name" value="5'-NUCLEOTIDASE-RELATED"/>
    <property type="match status" value="1"/>
</dbReference>
<dbReference type="Gene3D" id="3.90.780.10">
    <property type="entry name" value="5'-Nucleotidase, C-terminal domain"/>
    <property type="match status" value="1"/>
</dbReference>
<dbReference type="InterPro" id="IPR008334">
    <property type="entry name" value="5'-Nucleotdase_C"/>
</dbReference>
<dbReference type="Pfam" id="PF02872">
    <property type="entry name" value="5_nucleotid_C"/>
    <property type="match status" value="1"/>
</dbReference>
<dbReference type="PROSITE" id="PS00785">
    <property type="entry name" value="5_NUCLEOTIDASE_1"/>
    <property type="match status" value="1"/>
</dbReference>
<dbReference type="InterPro" id="IPR029052">
    <property type="entry name" value="Metallo-depent_PP-like"/>
</dbReference>
<evidence type="ECO:0000259" key="4">
    <source>
        <dbReference type="Pfam" id="PF00149"/>
    </source>
</evidence>
<proteinExistence type="inferred from homology"/>
<evidence type="ECO:0000256" key="2">
    <source>
        <dbReference type="ARBA" id="ARBA00022729"/>
    </source>
</evidence>
<evidence type="ECO:0000313" key="7">
    <source>
        <dbReference type="Proteomes" id="UP001596056"/>
    </source>
</evidence>
<evidence type="ECO:0000259" key="5">
    <source>
        <dbReference type="Pfam" id="PF02872"/>
    </source>
</evidence>
<dbReference type="RefSeq" id="WP_209841141.1">
    <property type="nucleotide sequence ID" value="NZ_JAGGJP010000009.1"/>
</dbReference>
<comment type="similarity">
    <text evidence="1 3">Belongs to the 5'-nucleotidase family.</text>
</comment>
<keyword evidence="3" id="KW-0547">Nucleotide-binding</keyword>
<dbReference type="Gene3D" id="3.60.21.10">
    <property type="match status" value="1"/>
</dbReference>
<sequence length="606" mass="63647">MSPTSPNPRRPATARLRVLATTDLHAHLLPFDYYADRPMPATGLAQAGHLIRVLRAEMPPGACLLLDNGDALTGGLLSDLLADRPAGPHPMIAAMNALGYDAAALGNHEFDRGLPALRAALAPARFPMLCANLRVREGLPLALPSVLLDRDLPGPDGARHRLRIGLLGLAPPQSAAWNGAALAGGLEARDILDAAREEIPCLRAAGADLVIALCHSGLGPAAPEPGMENAALPLAALPGLDALVLGHTHATFPDPRQSPRPGVDPQAGTLHGRPAVQPGFHGSHVGLLDLDLAHDGTGWRVASHRAQAIPVSPDLPPDPGLSALAEPTHAALRALAGRPVGRSEVHLQSYFSLLRPDATLDVVADAQRAEARRLLSGRPEAALPILCAVAPFKAGGRGGPDHYIDIPPGPLALRQVADLYLHPNALGLLEVKGADLREWLERSASAFRQLEPGQTDQPLLDPAVPSHNVDIIDGLAWTLDPTRLALSGGGGRIADLTHEGRPVTDGDRFVLATNSYRLGAGGGYGPATRARVLLRSGPPMRDVLLAHVRAAPVAPARRPRWRFASLPGTAAWFDTGPGALAHLPEGRAIEPLGPAEGGFHRFRLRL</sequence>
<dbReference type="Pfam" id="PF00149">
    <property type="entry name" value="Metallophos"/>
    <property type="match status" value="1"/>
</dbReference>
<reference evidence="7" key="1">
    <citation type="journal article" date="2019" name="Int. J. Syst. Evol. Microbiol.">
        <title>The Global Catalogue of Microorganisms (GCM) 10K type strain sequencing project: providing services to taxonomists for standard genome sequencing and annotation.</title>
        <authorList>
            <consortium name="The Broad Institute Genomics Platform"/>
            <consortium name="The Broad Institute Genome Sequencing Center for Infectious Disease"/>
            <person name="Wu L."/>
            <person name="Ma J."/>
        </authorList>
    </citation>
    <scope>NUCLEOTIDE SEQUENCE [LARGE SCALE GENOMIC DNA]</scope>
    <source>
        <strain evidence="7">KACC 11588</strain>
    </source>
</reference>
<feature type="domain" description="5'-Nucleotidase C-terminal" evidence="5">
    <location>
        <begin position="340"/>
        <end position="524"/>
    </location>
</feature>